<dbReference type="AlphaFoldDB" id="A0A5M3MWS0"/>
<proteinExistence type="predicted"/>
<evidence type="ECO:0000256" key="6">
    <source>
        <dbReference type="SAM" id="Phobius"/>
    </source>
</evidence>
<protein>
    <recommendedName>
        <fullName evidence="7">Major facilitator superfamily (MFS) profile domain-containing protein</fullName>
    </recommendedName>
</protein>
<feature type="transmembrane region" description="Helical" evidence="6">
    <location>
        <begin position="464"/>
        <end position="483"/>
    </location>
</feature>
<evidence type="ECO:0000256" key="1">
    <source>
        <dbReference type="ARBA" id="ARBA00004141"/>
    </source>
</evidence>
<feature type="transmembrane region" description="Helical" evidence="6">
    <location>
        <begin position="245"/>
        <end position="264"/>
    </location>
</feature>
<dbReference type="EMBL" id="JH711575">
    <property type="protein sequence ID" value="EIW83589.1"/>
    <property type="molecule type" value="Genomic_DNA"/>
</dbReference>
<evidence type="ECO:0000256" key="3">
    <source>
        <dbReference type="ARBA" id="ARBA00022989"/>
    </source>
</evidence>
<feature type="region of interest" description="Disordered" evidence="5">
    <location>
        <begin position="497"/>
        <end position="540"/>
    </location>
</feature>
<feature type="transmembrane region" description="Helical" evidence="6">
    <location>
        <begin position="56"/>
        <end position="75"/>
    </location>
</feature>
<dbReference type="KEGG" id="cput:CONPUDRAFT_99094"/>
<dbReference type="SUPFAM" id="SSF103473">
    <property type="entry name" value="MFS general substrate transporter"/>
    <property type="match status" value="2"/>
</dbReference>
<evidence type="ECO:0000259" key="7">
    <source>
        <dbReference type="PROSITE" id="PS50850"/>
    </source>
</evidence>
<feature type="domain" description="Major facilitator superfamily (MFS) profile" evidence="7">
    <location>
        <begin position="1"/>
        <end position="487"/>
    </location>
</feature>
<dbReference type="Pfam" id="PF07690">
    <property type="entry name" value="MFS_1"/>
    <property type="match status" value="1"/>
</dbReference>
<keyword evidence="3 6" id="KW-1133">Transmembrane helix</keyword>
<reference evidence="9" key="1">
    <citation type="journal article" date="2012" name="Science">
        <title>The Paleozoic origin of enzymatic lignin decomposition reconstructed from 31 fungal genomes.</title>
        <authorList>
            <person name="Floudas D."/>
            <person name="Binder M."/>
            <person name="Riley R."/>
            <person name="Barry K."/>
            <person name="Blanchette R.A."/>
            <person name="Henrissat B."/>
            <person name="Martinez A.T."/>
            <person name="Otillar R."/>
            <person name="Spatafora J.W."/>
            <person name="Yadav J.S."/>
            <person name="Aerts A."/>
            <person name="Benoit I."/>
            <person name="Boyd A."/>
            <person name="Carlson A."/>
            <person name="Copeland A."/>
            <person name="Coutinho P.M."/>
            <person name="de Vries R.P."/>
            <person name="Ferreira P."/>
            <person name="Findley K."/>
            <person name="Foster B."/>
            <person name="Gaskell J."/>
            <person name="Glotzer D."/>
            <person name="Gorecki P."/>
            <person name="Heitman J."/>
            <person name="Hesse C."/>
            <person name="Hori C."/>
            <person name="Igarashi K."/>
            <person name="Jurgens J.A."/>
            <person name="Kallen N."/>
            <person name="Kersten P."/>
            <person name="Kohler A."/>
            <person name="Kuees U."/>
            <person name="Kumar T.K.A."/>
            <person name="Kuo A."/>
            <person name="LaButti K."/>
            <person name="Larrondo L.F."/>
            <person name="Lindquist E."/>
            <person name="Ling A."/>
            <person name="Lombard V."/>
            <person name="Lucas S."/>
            <person name="Lundell T."/>
            <person name="Martin R."/>
            <person name="McLaughlin D.J."/>
            <person name="Morgenstern I."/>
            <person name="Morin E."/>
            <person name="Murat C."/>
            <person name="Nagy L.G."/>
            <person name="Nolan M."/>
            <person name="Ohm R.A."/>
            <person name="Patyshakuliyeva A."/>
            <person name="Rokas A."/>
            <person name="Ruiz-Duenas F.J."/>
            <person name="Sabat G."/>
            <person name="Salamov A."/>
            <person name="Samejima M."/>
            <person name="Schmutz J."/>
            <person name="Slot J.C."/>
            <person name="St John F."/>
            <person name="Stenlid J."/>
            <person name="Sun H."/>
            <person name="Sun S."/>
            <person name="Syed K."/>
            <person name="Tsang A."/>
            <person name="Wiebenga A."/>
            <person name="Young D."/>
            <person name="Pisabarro A."/>
            <person name="Eastwood D.C."/>
            <person name="Martin F."/>
            <person name="Cullen D."/>
            <person name="Grigoriev I.V."/>
            <person name="Hibbett D.S."/>
        </authorList>
    </citation>
    <scope>NUCLEOTIDE SEQUENCE [LARGE SCALE GENOMIC DNA]</scope>
    <source>
        <strain evidence="9">RWD-64-598 SS2</strain>
    </source>
</reference>
<keyword evidence="2 6" id="KW-0812">Transmembrane</keyword>
<sequence length="540" mass="57077">MVSTLDQIMVAIAIPTIQSDFNAGALSSWIPTVYFLASTSVQPLYGRFSDIFGRRAMICFALTVLLIGDFGSGFAKSIEELIAFRAVAGLGGGGILTLAQTVMSDVVSLRERGKYQSIIGVVMLLGYGFSPPIAGVLVQRATWRWCFWLNLPIIVVAFVLTSLYAPTKRVSEGLKSQLRSIDYLGSILSLLGSVSLTLSLIWGGTMFSWTSPVVLSLLPVGVIFLVLFLVWEWYGPAIPIVPVRIFRSATLVGVCIVMFISGFVGQSSTYYLAQYFQIAIGFSPTRSSLFALPSLLGDTLANVLSGFIVTRFGRYKALIYVALMIWAVAQGILTLVTASTPNVVAVLAVLVFLTGWGGGQMLQPTVIAAQASVDQEDMSVVTAVHNYASQLGGTIALAAGSSAVNNGFHAALASLNLKSTAVASIIANPALLSPGSSARSSFLEQLGITSIEADHAIASGYGRLFIINAACSAFAAIVGLLVIQDIDLGPRGADRAGDFGSDLAGQEKSGDEQGRVVPKSRREVGSTEVVGGDVDRRATE</sequence>
<organism evidence="8 9">
    <name type="scientific">Coniophora puteana (strain RWD-64-598)</name>
    <name type="common">Brown rot fungus</name>
    <dbReference type="NCBI Taxonomy" id="741705"/>
    <lineage>
        <taxon>Eukaryota</taxon>
        <taxon>Fungi</taxon>
        <taxon>Dikarya</taxon>
        <taxon>Basidiomycota</taxon>
        <taxon>Agaricomycotina</taxon>
        <taxon>Agaricomycetes</taxon>
        <taxon>Agaricomycetidae</taxon>
        <taxon>Boletales</taxon>
        <taxon>Coniophorineae</taxon>
        <taxon>Coniophoraceae</taxon>
        <taxon>Coniophora</taxon>
    </lineage>
</organism>
<feature type="transmembrane region" description="Helical" evidence="6">
    <location>
        <begin position="147"/>
        <end position="166"/>
    </location>
</feature>
<dbReference type="GO" id="GO:0022857">
    <property type="term" value="F:transmembrane transporter activity"/>
    <property type="evidence" value="ECO:0007669"/>
    <property type="project" value="InterPro"/>
</dbReference>
<dbReference type="InterPro" id="IPR020846">
    <property type="entry name" value="MFS_dom"/>
</dbReference>
<accession>A0A5M3MWS0</accession>
<feature type="transmembrane region" description="Helical" evidence="6">
    <location>
        <begin position="343"/>
        <end position="362"/>
    </location>
</feature>
<evidence type="ECO:0000313" key="9">
    <source>
        <dbReference type="Proteomes" id="UP000053558"/>
    </source>
</evidence>
<keyword evidence="4 6" id="KW-0472">Membrane</keyword>
<dbReference type="GO" id="GO:0005886">
    <property type="term" value="C:plasma membrane"/>
    <property type="evidence" value="ECO:0007669"/>
    <property type="project" value="TreeGrafter"/>
</dbReference>
<dbReference type="Gene3D" id="1.20.1250.20">
    <property type="entry name" value="MFS general substrate transporter like domains"/>
    <property type="match status" value="1"/>
</dbReference>
<dbReference type="OMA" id="RRAMICF"/>
<feature type="compositionally biased region" description="Basic and acidic residues" evidence="5">
    <location>
        <begin position="508"/>
        <end position="525"/>
    </location>
</feature>
<dbReference type="RefSeq" id="XP_007765556.1">
    <property type="nucleotide sequence ID" value="XM_007767366.1"/>
</dbReference>
<dbReference type="PANTHER" id="PTHR23501:SF189">
    <property type="entry name" value="DRUG TRANSPORTER, PUTATIVE (AFU_ORTHOLOGUE AFUA_4G03920)-RELATED"/>
    <property type="match status" value="1"/>
</dbReference>
<feature type="transmembrane region" description="Helical" evidence="6">
    <location>
        <begin position="115"/>
        <end position="135"/>
    </location>
</feature>
<dbReference type="InterPro" id="IPR036259">
    <property type="entry name" value="MFS_trans_sf"/>
</dbReference>
<dbReference type="InterPro" id="IPR011701">
    <property type="entry name" value="MFS"/>
</dbReference>
<dbReference type="PANTHER" id="PTHR23501">
    <property type="entry name" value="MAJOR FACILITATOR SUPERFAMILY"/>
    <property type="match status" value="1"/>
</dbReference>
<comment type="subcellular location">
    <subcellularLocation>
        <location evidence="1">Membrane</location>
        <topology evidence="1">Multi-pass membrane protein</topology>
    </subcellularLocation>
</comment>
<feature type="transmembrane region" description="Helical" evidence="6">
    <location>
        <begin position="81"/>
        <end position="103"/>
    </location>
</feature>
<evidence type="ECO:0000256" key="2">
    <source>
        <dbReference type="ARBA" id="ARBA00022692"/>
    </source>
</evidence>
<dbReference type="GeneID" id="19211918"/>
<dbReference type="PROSITE" id="PS50850">
    <property type="entry name" value="MFS"/>
    <property type="match status" value="1"/>
</dbReference>
<evidence type="ECO:0000256" key="4">
    <source>
        <dbReference type="ARBA" id="ARBA00023136"/>
    </source>
</evidence>
<feature type="transmembrane region" description="Helical" evidence="6">
    <location>
        <begin position="317"/>
        <end position="337"/>
    </location>
</feature>
<dbReference type="OrthoDB" id="10021397at2759"/>
<keyword evidence="9" id="KW-1185">Reference proteome</keyword>
<feature type="transmembrane region" description="Helical" evidence="6">
    <location>
        <begin position="187"/>
        <end position="207"/>
    </location>
</feature>
<gene>
    <name evidence="8" type="ORF">CONPUDRAFT_99094</name>
</gene>
<comment type="caution">
    <text evidence="8">The sequence shown here is derived from an EMBL/GenBank/DDBJ whole genome shotgun (WGS) entry which is preliminary data.</text>
</comment>
<evidence type="ECO:0000256" key="5">
    <source>
        <dbReference type="SAM" id="MobiDB-lite"/>
    </source>
</evidence>
<evidence type="ECO:0000313" key="8">
    <source>
        <dbReference type="EMBL" id="EIW83589.1"/>
    </source>
</evidence>
<dbReference type="Proteomes" id="UP000053558">
    <property type="component" value="Unassembled WGS sequence"/>
</dbReference>
<feature type="transmembrane region" description="Helical" evidence="6">
    <location>
        <begin position="213"/>
        <end position="233"/>
    </location>
</feature>
<dbReference type="Gene3D" id="1.20.1720.10">
    <property type="entry name" value="Multidrug resistance protein D"/>
    <property type="match status" value="1"/>
</dbReference>
<name>A0A5M3MWS0_CONPW</name>